<dbReference type="AlphaFoldDB" id="J3PGJ4"/>
<reference evidence="2" key="4">
    <citation type="journal article" date="2015" name="G3 (Bethesda)">
        <title>Genome sequences of three phytopathogenic species of the Magnaporthaceae family of fungi.</title>
        <authorList>
            <person name="Okagaki L.H."/>
            <person name="Nunes C.C."/>
            <person name="Sailsbery J."/>
            <person name="Clay B."/>
            <person name="Brown D."/>
            <person name="John T."/>
            <person name="Oh Y."/>
            <person name="Young N."/>
            <person name="Fitzgerald M."/>
            <person name="Haas B.J."/>
            <person name="Zeng Q."/>
            <person name="Young S."/>
            <person name="Adiconis X."/>
            <person name="Fan L."/>
            <person name="Levin J.Z."/>
            <person name="Mitchell T.K."/>
            <person name="Okubara P.A."/>
            <person name="Farman M.L."/>
            <person name="Kohn L.M."/>
            <person name="Birren B."/>
            <person name="Ma L.-J."/>
            <person name="Dean R.A."/>
        </authorList>
    </citation>
    <scope>NUCLEOTIDE SEQUENCE</scope>
    <source>
        <strain evidence="2">R3-111a-1</strain>
    </source>
</reference>
<reference evidence="3" key="1">
    <citation type="submission" date="2010-07" db="EMBL/GenBank/DDBJ databases">
        <title>The genome sequence of Gaeumannomyces graminis var. tritici strain R3-111a-1.</title>
        <authorList>
            <consortium name="The Broad Institute Genome Sequencing Platform"/>
            <person name="Ma L.-J."/>
            <person name="Dead R."/>
            <person name="Young S."/>
            <person name="Zeng Q."/>
            <person name="Koehrsen M."/>
            <person name="Alvarado L."/>
            <person name="Berlin A."/>
            <person name="Chapman S.B."/>
            <person name="Chen Z."/>
            <person name="Freedman E."/>
            <person name="Gellesch M."/>
            <person name="Goldberg J."/>
            <person name="Griggs A."/>
            <person name="Gujja S."/>
            <person name="Heilman E.R."/>
            <person name="Heiman D."/>
            <person name="Hepburn T."/>
            <person name="Howarth C."/>
            <person name="Jen D."/>
            <person name="Larson L."/>
            <person name="Mehta T."/>
            <person name="Neiman D."/>
            <person name="Pearson M."/>
            <person name="Roberts A."/>
            <person name="Saif S."/>
            <person name="Shea T."/>
            <person name="Shenoy N."/>
            <person name="Sisk P."/>
            <person name="Stolte C."/>
            <person name="Sykes S."/>
            <person name="Walk T."/>
            <person name="White J."/>
            <person name="Yandava C."/>
            <person name="Haas B."/>
            <person name="Nusbaum C."/>
            <person name="Birren B."/>
        </authorList>
    </citation>
    <scope>NUCLEOTIDE SEQUENCE [LARGE SCALE GENOMIC DNA]</scope>
    <source>
        <strain evidence="3">R3-111a-1</strain>
    </source>
</reference>
<reference evidence="1" key="2">
    <citation type="submission" date="2010-07" db="EMBL/GenBank/DDBJ databases">
        <authorList>
            <consortium name="The Broad Institute Genome Sequencing Platform"/>
            <consortium name="Broad Institute Genome Sequencing Center for Infectious Disease"/>
            <person name="Ma L.-J."/>
            <person name="Dead R."/>
            <person name="Young S."/>
            <person name="Zeng Q."/>
            <person name="Koehrsen M."/>
            <person name="Alvarado L."/>
            <person name="Berlin A."/>
            <person name="Chapman S.B."/>
            <person name="Chen Z."/>
            <person name="Freedman E."/>
            <person name="Gellesch M."/>
            <person name="Goldberg J."/>
            <person name="Griggs A."/>
            <person name="Gujja S."/>
            <person name="Heilman E.R."/>
            <person name="Heiman D."/>
            <person name="Hepburn T."/>
            <person name="Howarth C."/>
            <person name="Jen D."/>
            <person name="Larson L."/>
            <person name="Mehta T."/>
            <person name="Neiman D."/>
            <person name="Pearson M."/>
            <person name="Roberts A."/>
            <person name="Saif S."/>
            <person name="Shea T."/>
            <person name="Shenoy N."/>
            <person name="Sisk P."/>
            <person name="Stolte C."/>
            <person name="Sykes S."/>
            <person name="Walk T."/>
            <person name="White J."/>
            <person name="Yandava C."/>
            <person name="Haas B."/>
            <person name="Nusbaum C."/>
            <person name="Birren B."/>
        </authorList>
    </citation>
    <scope>NUCLEOTIDE SEQUENCE</scope>
    <source>
        <strain evidence="1">R3-111a-1</strain>
    </source>
</reference>
<name>J3PGJ4_GAET3</name>
<reference evidence="2" key="5">
    <citation type="submission" date="2018-04" db="UniProtKB">
        <authorList>
            <consortium name="EnsemblFungi"/>
        </authorList>
    </citation>
    <scope>IDENTIFICATION</scope>
    <source>
        <strain evidence="2">R3-111a-1</strain>
    </source>
</reference>
<sequence>MSDSASTVATKQRLLRLSIKYPAEGGKTDAIDYIFIEVVPDMAATTQWRADTLHVYRAVRNPELWETGVVVLAETDNILPPGAERHSWGQGQSPSWCENREMPWEPILTAYASSRADGNKVKADKWVDETIKALNVRFAWWELDRIDIPYREVRPAATAPPAPPSSARAPPPAGPYEFHFFAYLRKEHMIYERK</sequence>
<dbReference type="EMBL" id="GL385403">
    <property type="protein sequence ID" value="EJT69739.1"/>
    <property type="molecule type" value="Genomic_DNA"/>
</dbReference>
<dbReference type="Proteomes" id="UP000006039">
    <property type="component" value="Unassembled WGS sequence"/>
</dbReference>
<dbReference type="VEuPathDB" id="FungiDB:GGTG_12622"/>
<protein>
    <submittedName>
        <fullName evidence="1 2">Uncharacterized protein</fullName>
    </submittedName>
</protein>
<gene>
    <name evidence="2" type="primary">20353080</name>
    <name evidence="1" type="ORF">GGTG_12622</name>
</gene>
<keyword evidence="3" id="KW-1185">Reference proteome</keyword>
<proteinExistence type="predicted"/>
<evidence type="ECO:0000313" key="1">
    <source>
        <dbReference type="EMBL" id="EJT69739.1"/>
    </source>
</evidence>
<accession>J3PGJ4</accession>
<reference evidence="1" key="3">
    <citation type="submission" date="2010-09" db="EMBL/GenBank/DDBJ databases">
        <title>Annotation of Gaeumannomyces graminis var. tritici R3-111a-1.</title>
        <authorList>
            <consortium name="The Broad Institute Genome Sequencing Platform"/>
            <person name="Ma L.-J."/>
            <person name="Dead R."/>
            <person name="Young S.K."/>
            <person name="Zeng Q."/>
            <person name="Gargeya S."/>
            <person name="Fitzgerald M."/>
            <person name="Haas B."/>
            <person name="Abouelleil A."/>
            <person name="Alvarado L."/>
            <person name="Arachchi H.M."/>
            <person name="Berlin A."/>
            <person name="Brown A."/>
            <person name="Chapman S.B."/>
            <person name="Chen Z."/>
            <person name="Dunbar C."/>
            <person name="Freedman E."/>
            <person name="Gearin G."/>
            <person name="Gellesch M."/>
            <person name="Goldberg J."/>
            <person name="Griggs A."/>
            <person name="Gujja S."/>
            <person name="Heiman D."/>
            <person name="Howarth C."/>
            <person name="Larson L."/>
            <person name="Lui A."/>
            <person name="MacDonald P.J.P."/>
            <person name="Mehta T."/>
            <person name="Montmayeur A."/>
            <person name="Murphy C."/>
            <person name="Neiman D."/>
            <person name="Pearson M."/>
            <person name="Priest M."/>
            <person name="Roberts A."/>
            <person name="Saif S."/>
            <person name="Shea T."/>
            <person name="Shenoy N."/>
            <person name="Sisk P."/>
            <person name="Stolte C."/>
            <person name="Sykes S."/>
            <person name="Yandava C."/>
            <person name="Wortman J."/>
            <person name="Nusbaum C."/>
            <person name="Birren B."/>
        </authorList>
    </citation>
    <scope>NUCLEOTIDE SEQUENCE</scope>
    <source>
        <strain evidence="1">R3-111a-1</strain>
    </source>
</reference>
<dbReference type="RefSeq" id="XP_009228787.1">
    <property type="nucleotide sequence ID" value="XM_009230523.1"/>
</dbReference>
<evidence type="ECO:0000313" key="3">
    <source>
        <dbReference type="Proteomes" id="UP000006039"/>
    </source>
</evidence>
<evidence type="ECO:0000313" key="2">
    <source>
        <dbReference type="EnsemblFungi" id="EJT69739"/>
    </source>
</evidence>
<dbReference type="HOGENOM" id="CLU_1402520_0_0_1"/>
<dbReference type="EnsemblFungi" id="EJT69739">
    <property type="protein sequence ID" value="EJT69739"/>
    <property type="gene ID" value="GGTG_12622"/>
</dbReference>
<dbReference type="GeneID" id="20353080"/>
<organism evidence="1">
    <name type="scientific">Gaeumannomyces tritici (strain R3-111a-1)</name>
    <name type="common">Wheat and barley take-all root rot fungus</name>
    <name type="synonym">Gaeumannomyces graminis var. tritici</name>
    <dbReference type="NCBI Taxonomy" id="644352"/>
    <lineage>
        <taxon>Eukaryota</taxon>
        <taxon>Fungi</taxon>
        <taxon>Dikarya</taxon>
        <taxon>Ascomycota</taxon>
        <taxon>Pezizomycotina</taxon>
        <taxon>Sordariomycetes</taxon>
        <taxon>Sordariomycetidae</taxon>
        <taxon>Magnaporthales</taxon>
        <taxon>Magnaporthaceae</taxon>
        <taxon>Gaeumannomyces</taxon>
    </lineage>
</organism>